<keyword evidence="2" id="KW-1185">Reference proteome</keyword>
<accession>A0A976FKF8</accession>
<dbReference type="EMBL" id="SHOA02000016">
    <property type="protein sequence ID" value="TDH68482.1"/>
    <property type="molecule type" value="Genomic_DNA"/>
</dbReference>
<reference evidence="1 2" key="1">
    <citation type="journal article" date="2021" name="Genome Biol.">
        <title>AFLAP: assembly-free linkage analysis pipeline using k-mers from genome sequencing data.</title>
        <authorList>
            <person name="Fletcher K."/>
            <person name="Zhang L."/>
            <person name="Gil J."/>
            <person name="Han R."/>
            <person name="Cavanaugh K."/>
            <person name="Michelmore R."/>
        </authorList>
    </citation>
    <scope>NUCLEOTIDE SEQUENCE [LARGE SCALE GENOMIC DNA]</scope>
    <source>
        <strain evidence="1 2">SF5</strain>
    </source>
</reference>
<name>A0A976FKF8_BRELC</name>
<dbReference type="OrthoDB" id="164197at2759"/>
<comment type="caution">
    <text evidence="1">The sequence shown here is derived from an EMBL/GenBank/DDBJ whole genome shotgun (WGS) entry which is preliminary data.</text>
</comment>
<evidence type="ECO:0000313" key="1">
    <source>
        <dbReference type="EMBL" id="TDH68482.1"/>
    </source>
</evidence>
<dbReference type="GeneID" id="94345185"/>
<dbReference type="KEGG" id="blac:94345185"/>
<protein>
    <submittedName>
        <fullName evidence="1">Uncharacterized protein</fullName>
    </submittedName>
</protein>
<dbReference type="AlphaFoldDB" id="A0A976FKF8"/>
<proteinExistence type="predicted"/>
<gene>
    <name evidence="1" type="ORF">CCR75_001411</name>
</gene>
<evidence type="ECO:0000313" key="2">
    <source>
        <dbReference type="Proteomes" id="UP000294530"/>
    </source>
</evidence>
<organism evidence="1 2">
    <name type="scientific">Bremia lactucae</name>
    <name type="common">Lettuce downy mildew</name>
    <dbReference type="NCBI Taxonomy" id="4779"/>
    <lineage>
        <taxon>Eukaryota</taxon>
        <taxon>Sar</taxon>
        <taxon>Stramenopiles</taxon>
        <taxon>Oomycota</taxon>
        <taxon>Peronosporomycetes</taxon>
        <taxon>Peronosporales</taxon>
        <taxon>Peronosporaceae</taxon>
        <taxon>Bremia</taxon>
    </lineage>
</organism>
<dbReference type="RefSeq" id="XP_067817981.1">
    <property type="nucleotide sequence ID" value="XM_067959514.1"/>
</dbReference>
<dbReference type="Proteomes" id="UP000294530">
    <property type="component" value="Unassembled WGS sequence"/>
</dbReference>
<sequence>MKASLVQRDKDGRMLGAIESRMFHSALGNGRGSAPMGNDALGNSPVRLRAVKAVHTRSMRMGQEDKLSS</sequence>